<dbReference type="AlphaFoldDB" id="A0AA38GAZ5"/>
<sequence>MAKQLVYRVKSWKTEEGATVYSVFSCADDVEHRRHRRNPFDVKYVQAVLSTFESIMIANNHGSISRSQVEAASTNVHVRME</sequence>
<evidence type="ECO:0000313" key="2">
    <source>
        <dbReference type="Proteomes" id="UP000824469"/>
    </source>
</evidence>
<proteinExistence type="predicted"/>
<gene>
    <name evidence="1" type="ORF">KI387_020172</name>
</gene>
<organism evidence="1 2">
    <name type="scientific">Taxus chinensis</name>
    <name type="common">Chinese yew</name>
    <name type="synonym">Taxus wallichiana var. chinensis</name>
    <dbReference type="NCBI Taxonomy" id="29808"/>
    <lineage>
        <taxon>Eukaryota</taxon>
        <taxon>Viridiplantae</taxon>
        <taxon>Streptophyta</taxon>
        <taxon>Embryophyta</taxon>
        <taxon>Tracheophyta</taxon>
        <taxon>Spermatophyta</taxon>
        <taxon>Pinopsida</taxon>
        <taxon>Pinidae</taxon>
        <taxon>Conifers II</taxon>
        <taxon>Cupressales</taxon>
        <taxon>Taxaceae</taxon>
        <taxon>Taxus</taxon>
    </lineage>
</organism>
<dbReference type="EMBL" id="JAHRHJ020000004">
    <property type="protein sequence ID" value="KAH9318403.1"/>
    <property type="molecule type" value="Genomic_DNA"/>
</dbReference>
<dbReference type="Proteomes" id="UP000824469">
    <property type="component" value="Unassembled WGS sequence"/>
</dbReference>
<feature type="non-terminal residue" evidence="1">
    <location>
        <position position="81"/>
    </location>
</feature>
<accession>A0AA38GAZ5</accession>
<protein>
    <submittedName>
        <fullName evidence="1">Uncharacterized protein</fullName>
    </submittedName>
</protein>
<name>A0AA38GAZ5_TAXCH</name>
<evidence type="ECO:0000313" key="1">
    <source>
        <dbReference type="EMBL" id="KAH9318403.1"/>
    </source>
</evidence>
<reference evidence="1 2" key="1">
    <citation type="journal article" date="2021" name="Nat. Plants">
        <title>The Taxus genome provides insights into paclitaxel biosynthesis.</title>
        <authorList>
            <person name="Xiong X."/>
            <person name="Gou J."/>
            <person name="Liao Q."/>
            <person name="Li Y."/>
            <person name="Zhou Q."/>
            <person name="Bi G."/>
            <person name="Li C."/>
            <person name="Du R."/>
            <person name="Wang X."/>
            <person name="Sun T."/>
            <person name="Guo L."/>
            <person name="Liang H."/>
            <person name="Lu P."/>
            <person name="Wu Y."/>
            <person name="Zhang Z."/>
            <person name="Ro D.K."/>
            <person name="Shang Y."/>
            <person name="Huang S."/>
            <person name="Yan J."/>
        </authorList>
    </citation>
    <scope>NUCLEOTIDE SEQUENCE [LARGE SCALE GENOMIC DNA]</scope>
    <source>
        <strain evidence="1">Ta-2019</strain>
    </source>
</reference>
<comment type="caution">
    <text evidence="1">The sequence shown here is derived from an EMBL/GenBank/DDBJ whole genome shotgun (WGS) entry which is preliminary data.</text>
</comment>
<keyword evidence="2" id="KW-1185">Reference proteome</keyword>